<reference evidence="1" key="1">
    <citation type="journal article" date="2023" name="Plant J.">
        <title>Genome sequences and population genomics provide insights into the demographic history, inbreeding, and mutation load of two 'living fossil' tree species of Dipteronia.</title>
        <authorList>
            <person name="Feng Y."/>
            <person name="Comes H.P."/>
            <person name="Chen J."/>
            <person name="Zhu S."/>
            <person name="Lu R."/>
            <person name="Zhang X."/>
            <person name="Li P."/>
            <person name="Qiu J."/>
            <person name="Olsen K.M."/>
            <person name="Qiu Y."/>
        </authorList>
    </citation>
    <scope>NUCLEOTIDE SEQUENCE</scope>
    <source>
        <strain evidence="1">KIB01</strain>
    </source>
</reference>
<sequence length="111" mass="13265">MNWWNVYSCPNLFVNAWLNGWMGLCPDGKWKRVWNTLFFTVLWTIWEARNKMIFDNKEANLLQSIDYVKFRVVWWFKNLGNGSSESVMVLLEDIQNRCVGSVVKRDINHEC</sequence>
<name>A0AAD9XNK9_9ROSI</name>
<evidence type="ECO:0008006" key="3">
    <source>
        <dbReference type="Google" id="ProtNLM"/>
    </source>
</evidence>
<evidence type="ECO:0000313" key="2">
    <source>
        <dbReference type="Proteomes" id="UP001280121"/>
    </source>
</evidence>
<protein>
    <recommendedName>
        <fullName evidence="3">Reverse transcriptase zinc-binding domain-containing protein</fullName>
    </recommendedName>
</protein>
<evidence type="ECO:0000313" key="1">
    <source>
        <dbReference type="EMBL" id="KAK2662854.1"/>
    </source>
</evidence>
<accession>A0AAD9XNK9</accession>
<dbReference type="AlphaFoldDB" id="A0AAD9XNK9"/>
<dbReference type="Proteomes" id="UP001280121">
    <property type="component" value="Unassembled WGS sequence"/>
</dbReference>
<comment type="caution">
    <text evidence="1">The sequence shown here is derived from an EMBL/GenBank/DDBJ whole genome shotgun (WGS) entry which is preliminary data.</text>
</comment>
<keyword evidence="2" id="KW-1185">Reference proteome</keyword>
<proteinExistence type="predicted"/>
<organism evidence="1 2">
    <name type="scientific">Dipteronia dyeriana</name>
    <dbReference type="NCBI Taxonomy" id="168575"/>
    <lineage>
        <taxon>Eukaryota</taxon>
        <taxon>Viridiplantae</taxon>
        <taxon>Streptophyta</taxon>
        <taxon>Embryophyta</taxon>
        <taxon>Tracheophyta</taxon>
        <taxon>Spermatophyta</taxon>
        <taxon>Magnoliopsida</taxon>
        <taxon>eudicotyledons</taxon>
        <taxon>Gunneridae</taxon>
        <taxon>Pentapetalae</taxon>
        <taxon>rosids</taxon>
        <taxon>malvids</taxon>
        <taxon>Sapindales</taxon>
        <taxon>Sapindaceae</taxon>
        <taxon>Hippocastanoideae</taxon>
        <taxon>Acereae</taxon>
        <taxon>Dipteronia</taxon>
    </lineage>
</organism>
<dbReference type="EMBL" id="JANJYI010000001">
    <property type="protein sequence ID" value="KAK2662854.1"/>
    <property type="molecule type" value="Genomic_DNA"/>
</dbReference>
<gene>
    <name evidence="1" type="ORF">Ddye_001428</name>
</gene>